<name>A0A9P1EH21_CUSEU</name>
<keyword evidence="2" id="KW-0472">Membrane</keyword>
<dbReference type="EMBL" id="CAMAPE010000050">
    <property type="protein sequence ID" value="CAH9106565.1"/>
    <property type="molecule type" value="Genomic_DNA"/>
</dbReference>
<proteinExistence type="predicted"/>
<evidence type="ECO:0000256" key="1">
    <source>
        <dbReference type="SAM" id="Coils"/>
    </source>
</evidence>
<gene>
    <name evidence="3" type="ORF">CEURO_LOCUS17347</name>
</gene>
<evidence type="ECO:0008006" key="5">
    <source>
        <dbReference type="Google" id="ProtNLM"/>
    </source>
</evidence>
<evidence type="ECO:0000256" key="2">
    <source>
        <dbReference type="SAM" id="Phobius"/>
    </source>
</evidence>
<protein>
    <recommendedName>
        <fullName evidence="5">Homer protein</fullName>
    </recommendedName>
</protein>
<dbReference type="OrthoDB" id="198474at2759"/>
<keyword evidence="1" id="KW-0175">Coiled coil</keyword>
<dbReference type="Proteomes" id="UP001152484">
    <property type="component" value="Unassembled WGS sequence"/>
</dbReference>
<feature type="transmembrane region" description="Helical" evidence="2">
    <location>
        <begin position="209"/>
        <end position="231"/>
    </location>
</feature>
<evidence type="ECO:0000313" key="4">
    <source>
        <dbReference type="Proteomes" id="UP001152484"/>
    </source>
</evidence>
<feature type="transmembrane region" description="Helical" evidence="2">
    <location>
        <begin position="183"/>
        <end position="203"/>
    </location>
</feature>
<evidence type="ECO:0000313" key="3">
    <source>
        <dbReference type="EMBL" id="CAH9106565.1"/>
    </source>
</evidence>
<dbReference type="PANTHER" id="PTHR36383">
    <property type="entry name" value="OS09G0529350 PROTEIN"/>
    <property type="match status" value="1"/>
</dbReference>
<comment type="caution">
    <text evidence="3">The sequence shown here is derived from an EMBL/GenBank/DDBJ whole genome shotgun (WGS) entry which is preliminary data.</text>
</comment>
<sequence>MIIVSAALKPSLVPSPNHKTFFILTNKICANPLKFSTRHSQSSTSRSPTIRCIGGDCSSEEGNSRSLNDPLASIVDAKVQELLGREENRVLLQGLEKATRRVEIAKQELAEIKRQQIEAMVARDYVNRLENSASEIAECQRDISEAKAMLEEAERSLSSGEDMRGVVSKATSKNDERMESVKAALISAVVGTIAGLPMSLTQITTYHELILPSAITFVSCALFGVTFRYAVRRDLDNFQLKSGTSAAFGFVKGLATLSDRSGLELDDPVNLFSHALYVTENVFVFLFAAVGLDLCFKLKIVSPYPVDKSAQD</sequence>
<reference evidence="3" key="1">
    <citation type="submission" date="2022-07" db="EMBL/GenBank/DDBJ databases">
        <authorList>
            <person name="Macas J."/>
            <person name="Novak P."/>
            <person name="Neumann P."/>
        </authorList>
    </citation>
    <scope>NUCLEOTIDE SEQUENCE</scope>
</reference>
<keyword evidence="4" id="KW-1185">Reference proteome</keyword>
<dbReference type="AlphaFoldDB" id="A0A9P1EH21"/>
<dbReference type="PANTHER" id="PTHR36383:SF1">
    <property type="entry name" value="PROTEIN, PUTATIVE-RELATED"/>
    <property type="match status" value="1"/>
</dbReference>
<accession>A0A9P1EH21</accession>
<keyword evidence="2" id="KW-0812">Transmembrane</keyword>
<organism evidence="3 4">
    <name type="scientific">Cuscuta europaea</name>
    <name type="common">European dodder</name>
    <dbReference type="NCBI Taxonomy" id="41803"/>
    <lineage>
        <taxon>Eukaryota</taxon>
        <taxon>Viridiplantae</taxon>
        <taxon>Streptophyta</taxon>
        <taxon>Embryophyta</taxon>
        <taxon>Tracheophyta</taxon>
        <taxon>Spermatophyta</taxon>
        <taxon>Magnoliopsida</taxon>
        <taxon>eudicotyledons</taxon>
        <taxon>Gunneridae</taxon>
        <taxon>Pentapetalae</taxon>
        <taxon>asterids</taxon>
        <taxon>lamiids</taxon>
        <taxon>Solanales</taxon>
        <taxon>Convolvulaceae</taxon>
        <taxon>Cuscuteae</taxon>
        <taxon>Cuscuta</taxon>
        <taxon>Cuscuta subgen. Cuscuta</taxon>
    </lineage>
</organism>
<keyword evidence="2" id="KW-1133">Transmembrane helix</keyword>
<feature type="coiled-coil region" evidence="1">
    <location>
        <begin position="88"/>
        <end position="163"/>
    </location>
</feature>